<protein>
    <submittedName>
        <fullName evidence="2">Uncharacterized protein</fullName>
    </submittedName>
</protein>
<dbReference type="GO" id="GO:0006355">
    <property type="term" value="P:regulation of DNA-templated transcription"/>
    <property type="evidence" value="ECO:0007669"/>
    <property type="project" value="InterPro"/>
</dbReference>
<reference evidence="2 3" key="1">
    <citation type="journal article" date="2016" name="Nat. Commun.">
        <title>Thousands of microbial genomes shed light on interconnected biogeochemical processes in an aquifer system.</title>
        <authorList>
            <person name="Anantharaman K."/>
            <person name="Brown C.T."/>
            <person name="Hug L.A."/>
            <person name="Sharon I."/>
            <person name="Castelle C.J."/>
            <person name="Probst A.J."/>
            <person name="Thomas B.C."/>
            <person name="Singh A."/>
            <person name="Wilkins M.J."/>
            <person name="Karaoz U."/>
            <person name="Brodie E.L."/>
            <person name="Williams K.H."/>
            <person name="Hubbard S.S."/>
            <person name="Banfield J.F."/>
        </authorList>
    </citation>
    <scope>NUCLEOTIDE SEQUENCE [LARGE SCALE GENOMIC DNA]</scope>
</reference>
<evidence type="ECO:0000313" key="3">
    <source>
        <dbReference type="Proteomes" id="UP000178759"/>
    </source>
</evidence>
<organism evidence="2 3">
    <name type="scientific">Candidatus Gottesmanbacteria bacterium RIFCSPLOWO2_01_FULL_43_11b</name>
    <dbReference type="NCBI Taxonomy" id="1798392"/>
    <lineage>
        <taxon>Bacteria</taxon>
        <taxon>Candidatus Gottesmaniibacteriota</taxon>
    </lineage>
</organism>
<evidence type="ECO:0000313" key="2">
    <source>
        <dbReference type="EMBL" id="OGG24038.1"/>
    </source>
</evidence>
<feature type="region of interest" description="Disordered" evidence="1">
    <location>
        <begin position="1"/>
        <end position="23"/>
    </location>
</feature>
<sequence length="62" mass="7033">MEREEGEKNMQSRQSDKKTTKQVRIDASLHQLLKVKAAKSSTTIKGLLEEYLAELLAVEDKS</sequence>
<dbReference type="EMBL" id="MFJV01000001">
    <property type="protein sequence ID" value="OGG24038.1"/>
    <property type="molecule type" value="Genomic_DNA"/>
</dbReference>
<dbReference type="Proteomes" id="UP000178759">
    <property type="component" value="Unassembled WGS sequence"/>
</dbReference>
<feature type="compositionally biased region" description="Basic and acidic residues" evidence="1">
    <location>
        <begin position="1"/>
        <end position="19"/>
    </location>
</feature>
<dbReference type="Gene3D" id="1.10.1220.10">
    <property type="entry name" value="Met repressor-like"/>
    <property type="match status" value="1"/>
</dbReference>
<dbReference type="STRING" id="1798392.A3A79_02475"/>
<accession>A0A1F6AH05</accession>
<dbReference type="AlphaFoldDB" id="A0A1F6AH05"/>
<gene>
    <name evidence="2" type="ORF">A3A79_02475</name>
</gene>
<dbReference type="SUPFAM" id="SSF47598">
    <property type="entry name" value="Ribbon-helix-helix"/>
    <property type="match status" value="1"/>
</dbReference>
<dbReference type="InterPro" id="IPR010985">
    <property type="entry name" value="Ribbon_hlx_hlx"/>
</dbReference>
<comment type="caution">
    <text evidence="2">The sequence shown here is derived from an EMBL/GenBank/DDBJ whole genome shotgun (WGS) entry which is preliminary data.</text>
</comment>
<dbReference type="InterPro" id="IPR013321">
    <property type="entry name" value="Arc_rbn_hlx_hlx"/>
</dbReference>
<proteinExistence type="predicted"/>
<name>A0A1F6AH05_9BACT</name>
<evidence type="ECO:0000256" key="1">
    <source>
        <dbReference type="SAM" id="MobiDB-lite"/>
    </source>
</evidence>